<dbReference type="InterPro" id="IPR044925">
    <property type="entry name" value="His-Me_finger_sf"/>
</dbReference>
<dbReference type="SMART" id="SM00477">
    <property type="entry name" value="NUC"/>
    <property type="match status" value="1"/>
</dbReference>
<evidence type="ECO:0000256" key="1">
    <source>
        <dbReference type="PIRSR" id="PIRSR640255-1"/>
    </source>
</evidence>
<dbReference type="InterPro" id="IPR044929">
    <property type="entry name" value="DNA/RNA_non-sp_Endonuclease_sf"/>
</dbReference>
<dbReference type="Proteomes" id="UP000192342">
    <property type="component" value="Unassembled WGS sequence"/>
</dbReference>
<organism evidence="5 6">
    <name type="scientific">Oceanococcus atlanticus</name>
    <dbReference type="NCBI Taxonomy" id="1317117"/>
    <lineage>
        <taxon>Bacteria</taxon>
        <taxon>Pseudomonadati</taxon>
        <taxon>Pseudomonadota</taxon>
        <taxon>Gammaproteobacteria</taxon>
        <taxon>Chromatiales</taxon>
        <taxon>Oceanococcaceae</taxon>
        <taxon>Oceanococcus</taxon>
    </lineage>
</organism>
<dbReference type="InterPro" id="IPR040255">
    <property type="entry name" value="Non-specific_endonuclease"/>
</dbReference>
<dbReference type="STRING" id="1317117.ATO7_15922"/>
<dbReference type="GO" id="GO:0046872">
    <property type="term" value="F:metal ion binding"/>
    <property type="evidence" value="ECO:0007669"/>
    <property type="project" value="UniProtKB-KW"/>
</dbReference>
<dbReference type="SUPFAM" id="SSF54060">
    <property type="entry name" value="His-Me finger endonucleases"/>
    <property type="match status" value="1"/>
</dbReference>
<dbReference type="RefSeq" id="WP_158523245.1">
    <property type="nucleotide sequence ID" value="NZ_AQQV01000005.1"/>
</dbReference>
<sequence>MRQLLRVLPLPLLALPMLWVGWTLFNGVREHPDSFAGLPRSQDMALLPWMPHGFQVLDPPGFVLGYSEYWRNPLWVAYRLTQRVDGPYADRPGRFAVDARTFSRVNAEDYSHSGFNRGHMAPNYAMSRFHGRDAQRASFRMSNIVPQRGALNQKLWQRLEELEADVYAASEVPLYVVMGPVFTAEDERLPSGVAIPDGFFRIWLRRDRDGRLRVLAFLVPQTVSGYEPLDGFLVSVDAIEQATGLDFFHRLDDEQEAVLEAGVNAQAWDFSRHARRAPRY</sequence>
<dbReference type="PANTHER" id="PTHR13966">
    <property type="entry name" value="ENDONUCLEASE RELATED"/>
    <property type="match status" value="1"/>
</dbReference>
<evidence type="ECO:0000259" key="4">
    <source>
        <dbReference type="SMART" id="SM00892"/>
    </source>
</evidence>
<dbReference type="GO" id="GO:0016787">
    <property type="term" value="F:hydrolase activity"/>
    <property type="evidence" value="ECO:0007669"/>
    <property type="project" value="InterPro"/>
</dbReference>
<keyword evidence="6" id="KW-1185">Reference proteome</keyword>
<keyword evidence="5" id="KW-0255">Endonuclease</keyword>
<dbReference type="OrthoDB" id="9811262at2"/>
<evidence type="ECO:0000256" key="2">
    <source>
        <dbReference type="PIRSR" id="PIRSR640255-2"/>
    </source>
</evidence>
<dbReference type="SMART" id="SM00892">
    <property type="entry name" value="Endonuclease_NS"/>
    <property type="match status" value="1"/>
</dbReference>
<feature type="domain" description="ENPP1-3/EXOG-like endonuclease/phosphodiesterase" evidence="3">
    <location>
        <begin position="59"/>
        <end position="254"/>
    </location>
</feature>
<keyword evidence="2" id="KW-0479">Metal-binding</keyword>
<proteinExistence type="predicted"/>
<gene>
    <name evidence="5" type="ORF">ATO7_15922</name>
</gene>
<comment type="caution">
    <text evidence="5">The sequence shown here is derived from an EMBL/GenBank/DDBJ whole genome shotgun (WGS) entry which is preliminary data.</text>
</comment>
<dbReference type="InterPro" id="IPR020821">
    <property type="entry name" value="ENPP1-3/EXOG-like_nuc-like"/>
</dbReference>
<dbReference type="EMBL" id="AQQV01000005">
    <property type="protein sequence ID" value="ORE85286.1"/>
    <property type="molecule type" value="Genomic_DNA"/>
</dbReference>
<keyword evidence="5" id="KW-0540">Nuclease</keyword>
<feature type="active site" description="Proton acceptor" evidence="1">
    <location>
        <position position="119"/>
    </location>
</feature>
<keyword evidence="5" id="KW-0378">Hydrolase</keyword>
<feature type="domain" description="DNA/RNA non-specific endonuclease/pyrophosphatase/phosphodiesterase" evidence="4">
    <location>
        <begin position="58"/>
        <end position="254"/>
    </location>
</feature>
<dbReference type="GO" id="GO:0004519">
    <property type="term" value="F:endonuclease activity"/>
    <property type="evidence" value="ECO:0007669"/>
    <property type="project" value="UniProtKB-KW"/>
</dbReference>
<protein>
    <submittedName>
        <fullName evidence="5">DNA/RNA non-specific endonuclease</fullName>
    </submittedName>
</protein>
<evidence type="ECO:0000259" key="3">
    <source>
        <dbReference type="SMART" id="SM00477"/>
    </source>
</evidence>
<name>A0A1Y1SAD0_9GAMM</name>
<feature type="binding site" evidence="2">
    <location>
        <position position="152"/>
    </location>
    <ligand>
        <name>Mg(2+)</name>
        <dbReference type="ChEBI" id="CHEBI:18420"/>
        <note>catalytic</note>
    </ligand>
</feature>
<evidence type="ECO:0000313" key="5">
    <source>
        <dbReference type="EMBL" id="ORE85286.1"/>
    </source>
</evidence>
<reference evidence="5 6" key="1">
    <citation type="submission" date="2013-04" db="EMBL/GenBank/DDBJ databases">
        <title>Oceanococcus atlanticus 22II-S10r2 Genome Sequencing.</title>
        <authorList>
            <person name="Lai Q."/>
            <person name="Li G."/>
            <person name="Shao Z."/>
        </authorList>
    </citation>
    <scope>NUCLEOTIDE SEQUENCE [LARGE SCALE GENOMIC DNA]</scope>
    <source>
        <strain evidence="5 6">22II-S10r2</strain>
    </source>
</reference>
<evidence type="ECO:0000313" key="6">
    <source>
        <dbReference type="Proteomes" id="UP000192342"/>
    </source>
</evidence>
<dbReference type="PANTHER" id="PTHR13966:SF5">
    <property type="entry name" value="ENDONUCLEASE G, MITOCHONDRIAL"/>
    <property type="match status" value="1"/>
</dbReference>
<dbReference type="InterPro" id="IPR001604">
    <property type="entry name" value="Endo_G_ENPP1-like_dom"/>
</dbReference>
<dbReference type="Gene3D" id="3.40.570.10">
    <property type="entry name" value="Extracellular Endonuclease, subunit A"/>
    <property type="match status" value="1"/>
</dbReference>
<dbReference type="Pfam" id="PF01223">
    <property type="entry name" value="Endonuclease_NS"/>
    <property type="match status" value="1"/>
</dbReference>
<dbReference type="AlphaFoldDB" id="A0A1Y1SAD0"/>
<dbReference type="GO" id="GO:0003676">
    <property type="term" value="F:nucleic acid binding"/>
    <property type="evidence" value="ECO:0007669"/>
    <property type="project" value="InterPro"/>
</dbReference>
<accession>A0A1Y1SAD0</accession>